<name>A0ABQ2NS43_9FLAO</name>
<organism evidence="1 2">
    <name type="scientific">Cloacibacterium rupense</name>
    <dbReference type="NCBI Taxonomy" id="517423"/>
    <lineage>
        <taxon>Bacteria</taxon>
        <taxon>Pseudomonadati</taxon>
        <taxon>Bacteroidota</taxon>
        <taxon>Flavobacteriia</taxon>
        <taxon>Flavobacteriales</taxon>
        <taxon>Weeksellaceae</taxon>
    </lineage>
</organism>
<protein>
    <recommendedName>
        <fullName evidence="3">Lipoprotein</fullName>
    </recommendedName>
</protein>
<proteinExistence type="predicted"/>
<evidence type="ECO:0000313" key="2">
    <source>
        <dbReference type="Proteomes" id="UP000620064"/>
    </source>
</evidence>
<comment type="caution">
    <text evidence="1">The sequence shown here is derived from an EMBL/GenBank/DDBJ whole genome shotgun (WGS) entry which is preliminary data.</text>
</comment>
<reference evidence="2" key="1">
    <citation type="journal article" date="2019" name="Int. J. Syst. Evol. Microbiol.">
        <title>The Global Catalogue of Microorganisms (GCM) 10K type strain sequencing project: providing services to taxonomists for standard genome sequencing and annotation.</title>
        <authorList>
            <consortium name="The Broad Institute Genomics Platform"/>
            <consortium name="The Broad Institute Genome Sequencing Center for Infectious Disease"/>
            <person name="Wu L."/>
            <person name="Ma J."/>
        </authorList>
    </citation>
    <scope>NUCLEOTIDE SEQUENCE [LARGE SCALE GENOMIC DNA]</scope>
    <source>
        <strain evidence="2">CGMCC 1.7656</strain>
    </source>
</reference>
<accession>A0ABQ2NS43</accession>
<evidence type="ECO:0000313" key="1">
    <source>
        <dbReference type="EMBL" id="GGP05703.1"/>
    </source>
</evidence>
<gene>
    <name evidence="1" type="ORF">GCM10010992_22840</name>
</gene>
<dbReference type="Proteomes" id="UP000620064">
    <property type="component" value="Unassembled WGS sequence"/>
</dbReference>
<dbReference type="PROSITE" id="PS51257">
    <property type="entry name" value="PROKAR_LIPOPROTEIN"/>
    <property type="match status" value="1"/>
</dbReference>
<dbReference type="RefSeq" id="WP_188618256.1">
    <property type="nucleotide sequence ID" value="NZ_BMLV01000005.1"/>
</dbReference>
<dbReference type="EMBL" id="BMLV01000005">
    <property type="protein sequence ID" value="GGP05703.1"/>
    <property type="molecule type" value="Genomic_DNA"/>
</dbReference>
<keyword evidence="2" id="KW-1185">Reference proteome</keyword>
<sequence length="148" mass="17068">MRKYISLIVISILWTSCSVEKLNLSPLSNSLTSNQSVYTISSKTSESINTINYTSELSNLLSEFPIFSNKTMNAEIYKLKLHITDYLYAIKQKDFISKNDAYELYKKTFVNIQKTKDVLPEDEKELLNRFMAKVKTSVSLIESEKITE</sequence>
<evidence type="ECO:0008006" key="3">
    <source>
        <dbReference type="Google" id="ProtNLM"/>
    </source>
</evidence>